<gene>
    <name evidence="1" type="ORF">QFC24_004324</name>
</gene>
<dbReference type="EMBL" id="JASBWV010000015">
    <property type="protein sequence ID" value="KAJ9122097.1"/>
    <property type="molecule type" value="Genomic_DNA"/>
</dbReference>
<proteinExistence type="predicted"/>
<comment type="caution">
    <text evidence="1">The sequence shown here is derived from an EMBL/GenBank/DDBJ whole genome shotgun (WGS) entry which is preliminary data.</text>
</comment>
<name>A0ACC2XFQ2_9TREE</name>
<organism evidence="1 2">
    <name type="scientific">Naganishia onofrii</name>
    <dbReference type="NCBI Taxonomy" id="1851511"/>
    <lineage>
        <taxon>Eukaryota</taxon>
        <taxon>Fungi</taxon>
        <taxon>Dikarya</taxon>
        <taxon>Basidiomycota</taxon>
        <taxon>Agaricomycotina</taxon>
        <taxon>Tremellomycetes</taxon>
        <taxon>Filobasidiales</taxon>
        <taxon>Filobasidiaceae</taxon>
        <taxon>Naganishia</taxon>
    </lineage>
</organism>
<reference evidence="1" key="1">
    <citation type="submission" date="2023-04" db="EMBL/GenBank/DDBJ databases">
        <title>Draft Genome sequencing of Naganishia species isolated from polar environments using Oxford Nanopore Technology.</title>
        <authorList>
            <person name="Leo P."/>
            <person name="Venkateswaran K."/>
        </authorList>
    </citation>
    <scope>NUCLEOTIDE SEQUENCE</scope>
    <source>
        <strain evidence="1">DBVPG 5303</strain>
    </source>
</reference>
<keyword evidence="2" id="KW-1185">Reference proteome</keyword>
<accession>A0ACC2XFQ2</accession>
<protein>
    <submittedName>
        <fullName evidence="1">Uncharacterized protein</fullName>
    </submittedName>
</protein>
<evidence type="ECO:0000313" key="1">
    <source>
        <dbReference type="EMBL" id="KAJ9122097.1"/>
    </source>
</evidence>
<dbReference type="Proteomes" id="UP001234202">
    <property type="component" value="Unassembled WGS sequence"/>
</dbReference>
<sequence length="874" mass="94766">MFYNPAASPAPLHHHQQQQHIPQHKLFQPQQQQGDNQQQTGNAGNNTVGGGGGWRMPGMAGNGNNAGGNVISGYGGGGGHAPQASFAGQGQGYNLLASLQNSGFNTAGGHQAGQQAFSAFGGGGTGLTPGGGGAQHTLGNHGMGQQTIGGGQGNGNGMPNNNGQQQQQQPQQGLLQALNGASPPGMGGMRFGHLGQQQQQQQQLGQQQQQIGQQQQQQQHGGPEIGGPYWEQQIIRAQTCRQASTPHHRAKASAIASRAITQSTSTSTIMSTTTSKALPILDPNRPVTVIGANTPGGIGAGGGGGMTPVMAQRRPGSAAVAIMDENGLESPSTRAAHPTALSTPAAVEPEPELCMGLDLGGIKLRTLSPSLFAFSHVTALYINHNQLTSLSPAISHMRALTHLDVTGNLLTSIPPDLGLLSHLKELLLFDNQLQDLPLELGTLHQLEFLGIEGNPLSESIRCAMAERGTQGLIGYFRDNCPAPPPPPPRKWEVIQEVEGASGEEVDGELEVVESATTTTEEKDTFSILCFNILCERYATHQMYGYTPSWALNWQHRKDEILKQILESGAHVVCLQEVDDEQYHDFFLPNMEGRGYDGAFNPKTRARTMSENERRRVDGCATFWKTSKYALIERQVIEFNQVALGKADMRTEDMFNRIMSKDNISVACLLESTTTDSRLVVANAHIHWDPLYRDVKLVQVAMLIEEIEKLREQFARFPPKPPKEGTAGAGKRPFSRYQDPSHIPAIICGDFNSVPHSAVYEFLAQGTVPHDHEDFMTHQYGHYTNRGLYHKMGLKSAYAHLGELPLTNYTPGFEGAIDYIWYTTATLAVTELLGEVDKGYLSRVVGFPNAHFPSDHIPLCAKFLFKPPPKDHYRR</sequence>
<evidence type="ECO:0000313" key="2">
    <source>
        <dbReference type="Proteomes" id="UP001234202"/>
    </source>
</evidence>